<protein>
    <submittedName>
        <fullName evidence="2">Uncharacterized protein</fullName>
    </submittedName>
</protein>
<sequence>MKKSTFFSKCLLVLAFAALTFQIGCKREEGFYDTSDIVNQTDLNTYEYLKSKPGVYDSLLFLIDKLNMQNILKQEEVTLFAPSNTSFQIAIKNLNDVRKAQGKPAIYLNDIAEGVKPGMTNKEKPKAIADSSHLDTMVSRYIIKKLFVANDFAIGDGQTIYSVRGDYPMHGLRTFADAQGWQNGGSAIIEFANTKRSIFVPNWSKTTTTSVNIKTKNGIVHLLRPDHVFGFDEFVNRLTLIPPPPNLFTYPTGGTWFIKWDDVNTVDGSISPGEKFIKVLDNNFQTKMLNTFSPTNKIYMNWIPSEPKVANSYTITSANDSKTYLDRDPKAWRLEATNDPVTVTQTWVQLDIRQDQKFTTNYQQKIFDFVNTVPYKQYRLVFLQNNGGNTIQISEWTMNLREIFN</sequence>
<feature type="signal peptide" evidence="1">
    <location>
        <begin position="1"/>
        <end position="17"/>
    </location>
</feature>
<evidence type="ECO:0000313" key="2">
    <source>
        <dbReference type="EMBL" id="TKC09179.1"/>
    </source>
</evidence>
<dbReference type="RefSeq" id="WP_136834592.1">
    <property type="nucleotide sequence ID" value="NZ_SWBQ01000001.1"/>
</dbReference>
<proteinExistence type="predicted"/>
<evidence type="ECO:0000313" key="3">
    <source>
        <dbReference type="Proteomes" id="UP000307244"/>
    </source>
</evidence>
<dbReference type="InterPro" id="IPR036378">
    <property type="entry name" value="FAS1_dom_sf"/>
</dbReference>
<evidence type="ECO:0000256" key="1">
    <source>
        <dbReference type="SAM" id="SignalP"/>
    </source>
</evidence>
<accession>A0A4U1CTA2</accession>
<dbReference type="Proteomes" id="UP000307244">
    <property type="component" value="Unassembled WGS sequence"/>
</dbReference>
<comment type="caution">
    <text evidence="2">The sequence shown here is derived from an EMBL/GenBank/DDBJ whole genome shotgun (WGS) entry which is preliminary data.</text>
</comment>
<dbReference type="AlphaFoldDB" id="A0A4U1CTA2"/>
<dbReference type="EMBL" id="SWBQ01000001">
    <property type="protein sequence ID" value="TKC09179.1"/>
    <property type="molecule type" value="Genomic_DNA"/>
</dbReference>
<gene>
    <name evidence="2" type="ORF">FA047_03535</name>
</gene>
<feature type="chain" id="PRO_5020491040" evidence="1">
    <location>
        <begin position="18"/>
        <end position="405"/>
    </location>
</feature>
<keyword evidence="3" id="KW-1185">Reference proteome</keyword>
<organism evidence="2 3">
    <name type="scientific">Pedobacter frigoris</name>
    <dbReference type="NCBI Taxonomy" id="2571272"/>
    <lineage>
        <taxon>Bacteria</taxon>
        <taxon>Pseudomonadati</taxon>
        <taxon>Bacteroidota</taxon>
        <taxon>Sphingobacteriia</taxon>
        <taxon>Sphingobacteriales</taxon>
        <taxon>Sphingobacteriaceae</taxon>
        <taxon>Pedobacter</taxon>
    </lineage>
</organism>
<reference evidence="2 3" key="1">
    <citation type="submission" date="2019-04" db="EMBL/GenBank/DDBJ databases">
        <title>Pedobacter sp. RP-3-15 sp. nov., isolated from Arctic soil.</title>
        <authorList>
            <person name="Dahal R.H."/>
            <person name="Kim D.-U."/>
        </authorList>
    </citation>
    <scope>NUCLEOTIDE SEQUENCE [LARGE SCALE GENOMIC DNA]</scope>
    <source>
        <strain evidence="2 3">RP-3-15</strain>
    </source>
</reference>
<dbReference type="Gene3D" id="2.30.180.10">
    <property type="entry name" value="FAS1 domain"/>
    <property type="match status" value="1"/>
</dbReference>
<dbReference type="SUPFAM" id="SSF82153">
    <property type="entry name" value="FAS1 domain"/>
    <property type="match status" value="1"/>
</dbReference>
<dbReference type="OrthoDB" id="654858at2"/>
<name>A0A4U1CTA2_9SPHI</name>
<keyword evidence="1" id="KW-0732">Signal</keyword>